<dbReference type="Pfam" id="PF09848">
    <property type="entry name" value="SLFN-g3_helicase"/>
    <property type="match status" value="1"/>
</dbReference>
<dbReference type="AlphaFoldDB" id="A0A0G3EHB2"/>
<dbReference type="InterPro" id="IPR018647">
    <property type="entry name" value="SLFN_3-like_DNA/RNA_helicase"/>
</dbReference>
<dbReference type="EMBL" id="CP010904">
    <property type="protein sequence ID" value="AKJ64220.1"/>
    <property type="molecule type" value="Genomic_DNA"/>
</dbReference>
<dbReference type="Proteomes" id="UP000035268">
    <property type="component" value="Chromosome"/>
</dbReference>
<keyword evidence="3" id="KW-1185">Reference proteome</keyword>
<reference evidence="3" key="1">
    <citation type="submission" date="2015-02" db="EMBL/GenBank/DDBJ databases">
        <title>Description and complete genome sequence of the first cultured representative of the subdivision 5 of the Verrucomicrobia phylum.</title>
        <authorList>
            <person name="Spring S."/>
            <person name="Bunk B."/>
            <person name="Sproer C."/>
            <person name="Klenk H.-P."/>
        </authorList>
    </citation>
    <scope>NUCLEOTIDE SEQUENCE [LARGE SCALE GENOMIC DNA]</scope>
    <source>
        <strain evidence="3">L21-Fru-AB</strain>
    </source>
</reference>
<protein>
    <recommendedName>
        <fullName evidence="1">Schlafen group 3-like DNA/RNA helicase domain-containing protein</fullName>
    </recommendedName>
</protein>
<dbReference type="Gene3D" id="3.40.50.300">
    <property type="entry name" value="P-loop containing nucleotide triphosphate hydrolases"/>
    <property type="match status" value="1"/>
</dbReference>
<sequence>MNVRGGNAAQHTPGCIDRAFYADSISGFLDKSMDTILGALSVGNLTQEQINAWRGQVDILKSSLSARPGGVFFEYAIPRMGKRIDTVLVIGGVIFVIEFKVGSTAFHAADIDQVWDYALDLKNFHETSHDCYVVPVLVATDAKGPTPSPAIKADDDRLLRPVKSNASSLKDILASITVSLESDVITPSHWEQGRYCPTPTIVEAALALYKGHSVAEISRSDAGAQNLHETTDAISRVITAAKAGSFKAICFVTGVPGAGKTLIGLNIATKHLKSSEDTYSVFLSGNGPLVKVLQEALARDRIARAAGRGKRLRKGNALSEVKMFVQNVHHYRDAYLQDPAAPVDHVALFDEAQRAWDLSQTAKFMKQKKNIPDFDRSEPEFLISCMDRHQDWGVIVCLVGGGQEIHTGEAGIGEWIDALQRSYPDWRIYISDRLTDSEYAAGHALDTLADRPNVVHTPELHLGVSMRSFRAENVSLLVKQILDLDADGARETLAAIADKYPIVITRDLNKAKRWVSSHARGSERYGLVVSSHAERLKPHAIDVRSPMNPIHWFLAGKDDVRSSYYLEDVATEFHIQGLELDWACVTWDGDFRRSENGWAHHSFRGNRWERIRKEDRKRYQKNAYRVLLTRARQGMAIVVPHGDPEDPTRRPEFYDPTYEYLRDIGFRVI</sequence>
<evidence type="ECO:0000259" key="1">
    <source>
        <dbReference type="Pfam" id="PF09848"/>
    </source>
</evidence>
<name>A0A0G3EHB2_9BACT</name>
<reference evidence="2 3" key="2">
    <citation type="journal article" date="2016" name="ISME J.">
        <title>Characterization of the first cultured representative of Verrucomicrobia subdivision 5 indicates the proposal of a novel phylum.</title>
        <authorList>
            <person name="Spring S."/>
            <person name="Bunk B."/>
            <person name="Sproer C."/>
            <person name="Schumann P."/>
            <person name="Rohde M."/>
            <person name="Tindall B.J."/>
            <person name="Klenk H.P."/>
        </authorList>
    </citation>
    <scope>NUCLEOTIDE SEQUENCE [LARGE SCALE GENOMIC DNA]</scope>
    <source>
        <strain evidence="2 3">L21-Fru-AB</strain>
    </source>
</reference>
<organism evidence="2 3">
    <name type="scientific">Kiritimatiella glycovorans</name>
    <dbReference type="NCBI Taxonomy" id="1307763"/>
    <lineage>
        <taxon>Bacteria</taxon>
        <taxon>Pseudomonadati</taxon>
        <taxon>Kiritimatiellota</taxon>
        <taxon>Kiritimatiellia</taxon>
        <taxon>Kiritimatiellales</taxon>
        <taxon>Kiritimatiellaceae</taxon>
        <taxon>Kiritimatiella</taxon>
    </lineage>
</organism>
<dbReference type="KEGG" id="vbl:L21SP4_00960"/>
<proteinExistence type="predicted"/>
<gene>
    <name evidence="2" type="ORF">L21SP4_00960</name>
</gene>
<feature type="domain" description="Schlafen group 3-like DNA/RNA helicase" evidence="1">
    <location>
        <begin position="247"/>
        <end position="640"/>
    </location>
</feature>
<evidence type="ECO:0000313" key="3">
    <source>
        <dbReference type="Proteomes" id="UP000035268"/>
    </source>
</evidence>
<accession>A0A0G3EHB2</accession>
<dbReference type="InterPro" id="IPR027417">
    <property type="entry name" value="P-loop_NTPase"/>
</dbReference>
<dbReference type="SUPFAM" id="SSF52540">
    <property type="entry name" value="P-loop containing nucleoside triphosphate hydrolases"/>
    <property type="match status" value="1"/>
</dbReference>
<evidence type="ECO:0000313" key="2">
    <source>
        <dbReference type="EMBL" id="AKJ64220.1"/>
    </source>
</evidence>
<dbReference type="PATRIC" id="fig|1609981.3.peg.1009"/>